<name>A0A2H4TLY2_ECOLX</name>
<dbReference type="AlphaFoldDB" id="A0A2H4TLY2"/>
<gene>
    <name evidence="2" type="ORF">CV83915_00179</name>
</gene>
<feature type="compositionally biased region" description="Basic residues" evidence="1">
    <location>
        <begin position="146"/>
        <end position="174"/>
    </location>
</feature>
<dbReference type="Proteomes" id="UP000236551">
    <property type="component" value="Chromosome"/>
</dbReference>
<evidence type="ECO:0000313" key="2">
    <source>
        <dbReference type="EMBL" id="ATZ30558.1"/>
    </source>
</evidence>
<dbReference type="RefSeq" id="WP_063079834.1">
    <property type="nucleotide sequence ID" value="NZ_BDPF01000007.1"/>
</dbReference>
<reference evidence="2 3" key="1">
    <citation type="submission" date="2017-11" db="EMBL/GenBank/DDBJ databases">
        <title>Escherichia coli CV839-15 Genome sequencing and assembly.</title>
        <authorList>
            <person name="Li Z."/>
            <person name="Song N."/>
            <person name="Li W."/>
            <person name="Philip H.R."/>
            <person name="Bu Z."/>
            <person name="Siguo L."/>
        </authorList>
    </citation>
    <scope>NUCLEOTIDE SEQUENCE [LARGE SCALE GENOMIC DNA]</scope>
    <source>
        <strain evidence="2 3">CV839-15</strain>
    </source>
</reference>
<protein>
    <submittedName>
        <fullName evidence="2">Uncharacterized protein</fullName>
    </submittedName>
</protein>
<evidence type="ECO:0000313" key="3">
    <source>
        <dbReference type="Proteomes" id="UP000236551"/>
    </source>
</evidence>
<proteinExistence type="predicted"/>
<dbReference type="EMBL" id="CP024978">
    <property type="protein sequence ID" value="ATZ30558.1"/>
    <property type="molecule type" value="Genomic_DNA"/>
</dbReference>
<accession>A0A2H4TLY2</accession>
<organism evidence="2 3">
    <name type="scientific">Escherichia coli</name>
    <dbReference type="NCBI Taxonomy" id="562"/>
    <lineage>
        <taxon>Bacteria</taxon>
        <taxon>Pseudomonadati</taxon>
        <taxon>Pseudomonadota</taxon>
        <taxon>Gammaproteobacteria</taxon>
        <taxon>Enterobacterales</taxon>
        <taxon>Enterobacteriaceae</taxon>
        <taxon>Escherichia</taxon>
    </lineage>
</organism>
<sequence length="221" mass="24765">MADLNDLHRQLLGMQKQVRFATARAITATVRKIEAAEKENLRRKLDNPTPFTVNSVRSKGATRDNLTGRVFIMDTAVPYLEPFEVGGLHYLGEGQKAVLNPKNIRLNKYGNLPKAKLQQLKARPDVFIGKVTNNYGEDVGGVWQRKKAKKVAKTRKRRKRSPNGTRAPRKKSRSPKLLIRFGDALPVTPVLGYQALAHNMASRLMKTELSVALEQALKTAK</sequence>
<feature type="region of interest" description="Disordered" evidence="1">
    <location>
        <begin position="146"/>
        <end position="175"/>
    </location>
</feature>
<evidence type="ECO:0000256" key="1">
    <source>
        <dbReference type="SAM" id="MobiDB-lite"/>
    </source>
</evidence>